<dbReference type="Gene3D" id="3.40.50.1820">
    <property type="entry name" value="alpha/beta hydrolase"/>
    <property type="match status" value="1"/>
</dbReference>
<sequence length="284" mass="32722">MQEVRIVASDGYHLSALYGKPVLTSLGTIVLAPATGIKKEYYLHFAHYLIQQGYSVLLFDYRGIGGSLRGDIREIKSYMHEWGTKDMQAMIDYLVKEKNCQDIIWLGHSAGASLLGFTPNKTAVRKVVAVNAALGYWGHFPAPQKWLIYFLWKLIGPLMIGMYGYGKMKAIGWGENLPPNMLKQWRSWCLHPQYFRDTILLLTGKDYFDDFRIPMVSVYISDDYIANTQTARLLLDFFPHANRRLHQLAVANLVNEPVGHNGLFRKRFERTLWPELMRIIEESE</sequence>
<keyword evidence="2" id="KW-0378">Hydrolase</keyword>
<organism evidence="2 3">
    <name type="scientific">Sediminibacterium goheungense</name>
    <dbReference type="NCBI Taxonomy" id="1086393"/>
    <lineage>
        <taxon>Bacteria</taxon>
        <taxon>Pseudomonadati</taxon>
        <taxon>Bacteroidota</taxon>
        <taxon>Chitinophagia</taxon>
        <taxon>Chitinophagales</taxon>
        <taxon>Chitinophagaceae</taxon>
        <taxon>Sediminibacterium</taxon>
    </lineage>
</organism>
<proteinExistence type="predicted"/>
<dbReference type="SUPFAM" id="SSF53474">
    <property type="entry name" value="alpha/beta-Hydrolases"/>
    <property type="match status" value="1"/>
</dbReference>
<dbReference type="Pfam" id="PF12146">
    <property type="entry name" value="Hydrolase_4"/>
    <property type="match status" value="1"/>
</dbReference>
<evidence type="ECO:0000313" key="2">
    <source>
        <dbReference type="EMBL" id="TDO25735.1"/>
    </source>
</evidence>
<feature type="domain" description="Serine aminopeptidase S33" evidence="1">
    <location>
        <begin position="28"/>
        <end position="154"/>
    </location>
</feature>
<dbReference type="InterPro" id="IPR029058">
    <property type="entry name" value="AB_hydrolase_fold"/>
</dbReference>
<evidence type="ECO:0000313" key="3">
    <source>
        <dbReference type="Proteomes" id="UP000295741"/>
    </source>
</evidence>
<dbReference type="InterPro" id="IPR017208">
    <property type="entry name" value="UCP037442_abhydr"/>
</dbReference>
<gene>
    <name evidence="2" type="ORF">BC659_2658</name>
</gene>
<comment type="caution">
    <text evidence="2">The sequence shown here is derived from an EMBL/GenBank/DDBJ whole genome shotgun (WGS) entry which is preliminary data.</text>
</comment>
<dbReference type="OrthoDB" id="9785076at2"/>
<dbReference type="GO" id="GO:0016787">
    <property type="term" value="F:hydrolase activity"/>
    <property type="evidence" value="ECO:0007669"/>
    <property type="project" value="UniProtKB-KW"/>
</dbReference>
<dbReference type="InterPro" id="IPR022742">
    <property type="entry name" value="Hydrolase_4"/>
</dbReference>
<dbReference type="EMBL" id="SNWP01000012">
    <property type="protein sequence ID" value="TDO25735.1"/>
    <property type="molecule type" value="Genomic_DNA"/>
</dbReference>
<dbReference type="RefSeq" id="WP_133475229.1">
    <property type="nucleotide sequence ID" value="NZ_SNWP01000012.1"/>
</dbReference>
<evidence type="ECO:0000259" key="1">
    <source>
        <dbReference type="Pfam" id="PF12146"/>
    </source>
</evidence>
<protein>
    <submittedName>
        <fullName evidence="2">Putative alpha/beta hydrolase</fullName>
    </submittedName>
</protein>
<dbReference type="Proteomes" id="UP000295741">
    <property type="component" value="Unassembled WGS sequence"/>
</dbReference>
<dbReference type="PIRSF" id="PIRSF037442">
    <property type="entry name" value="UCP037442_abhydr"/>
    <property type="match status" value="1"/>
</dbReference>
<keyword evidence="3" id="KW-1185">Reference proteome</keyword>
<accession>A0A4R6IV35</accession>
<dbReference type="AlphaFoldDB" id="A0A4R6IV35"/>
<reference evidence="2 3" key="1">
    <citation type="submission" date="2019-03" db="EMBL/GenBank/DDBJ databases">
        <title>Genomic Encyclopedia of Archaeal and Bacterial Type Strains, Phase II (KMG-II): from individual species to whole genera.</title>
        <authorList>
            <person name="Goeker M."/>
        </authorList>
    </citation>
    <scope>NUCLEOTIDE SEQUENCE [LARGE SCALE GENOMIC DNA]</scope>
    <source>
        <strain evidence="2 3">DSM 28323</strain>
    </source>
</reference>
<name>A0A4R6IV35_9BACT</name>